<comment type="caution">
    <text evidence="8">The sequence shown here is derived from an EMBL/GenBank/DDBJ whole genome shotgun (WGS) entry which is preliminary data.</text>
</comment>
<keyword evidence="4" id="KW-0677">Repeat</keyword>
<dbReference type="PRINTS" id="PR00926">
    <property type="entry name" value="MITOCARRIER"/>
</dbReference>
<evidence type="ECO:0000256" key="7">
    <source>
        <dbReference type="RuleBase" id="RU000488"/>
    </source>
</evidence>
<comment type="similarity">
    <text evidence="7">Belongs to the mitochondrial carrier (TC 2.A.29) family.</text>
</comment>
<evidence type="ECO:0000256" key="5">
    <source>
        <dbReference type="ARBA" id="ARBA00023136"/>
    </source>
</evidence>
<evidence type="ECO:0000256" key="4">
    <source>
        <dbReference type="ARBA" id="ARBA00022737"/>
    </source>
</evidence>
<feature type="repeat" description="Solcar" evidence="6">
    <location>
        <begin position="131"/>
        <end position="214"/>
    </location>
</feature>
<dbReference type="EMBL" id="CAXAMM010002903">
    <property type="protein sequence ID" value="CAK8997834.1"/>
    <property type="molecule type" value="Genomic_DNA"/>
</dbReference>
<sequence length="326" mass="35954">MADGKPRNPKRAPLGWFGGKWFLVRDYALLDSSSIEAFKAFLAGGTAGVVSKTAVAPVERVKLLAQIEGLRACDMTRRSITHIAWDIWHLEGLQSFWKGNGPTVLRVIPNKGILFMCNDYFVALMSPATRETLLGRFVAGSLSGATSVTFTYPLEVIQSRMASGKHHGGIIDCLRSILSTEGFRSFYKGYSASLLGVLPYTGGQFFLYEGGKRWLQHVQAKTELSIWEKFVVGAISGKCAQAFSYPMDTVRRRLQVGTFFSQTYTSPWDCCKSIFRSEGVAGFYRGMSLNALRAMPSQGVQFAAYEVLKDLLSIRSSKSSSSPSCH</sequence>
<dbReference type="Proteomes" id="UP001642464">
    <property type="component" value="Unassembled WGS sequence"/>
</dbReference>
<dbReference type="PROSITE" id="PS50920">
    <property type="entry name" value="SOLCAR"/>
    <property type="match status" value="3"/>
</dbReference>
<dbReference type="PANTHER" id="PTHR24089">
    <property type="entry name" value="SOLUTE CARRIER FAMILY 25"/>
    <property type="match status" value="1"/>
</dbReference>
<evidence type="ECO:0000313" key="9">
    <source>
        <dbReference type="Proteomes" id="UP001642464"/>
    </source>
</evidence>
<reference evidence="8 9" key="1">
    <citation type="submission" date="2024-02" db="EMBL/GenBank/DDBJ databases">
        <authorList>
            <person name="Chen Y."/>
            <person name="Shah S."/>
            <person name="Dougan E. K."/>
            <person name="Thang M."/>
            <person name="Chan C."/>
        </authorList>
    </citation>
    <scope>NUCLEOTIDE SEQUENCE [LARGE SCALE GENOMIC DNA]</scope>
</reference>
<keyword evidence="5 6" id="KW-0472">Membrane</keyword>
<comment type="subcellular location">
    <subcellularLocation>
        <location evidence="1">Membrane</location>
        <topology evidence="1">Multi-pass membrane protein</topology>
    </subcellularLocation>
</comment>
<evidence type="ECO:0000313" key="8">
    <source>
        <dbReference type="EMBL" id="CAK8997834.1"/>
    </source>
</evidence>
<dbReference type="SUPFAM" id="SSF103506">
    <property type="entry name" value="Mitochondrial carrier"/>
    <property type="match status" value="1"/>
</dbReference>
<dbReference type="InterPro" id="IPR002067">
    <property type="entry name" value="MCP"/>
</dbReference>
<gene>
    <name evidence="8" type="ORF">SCF082_LOCUS5372</name>
</gene>
<dbReference type="InterPro" id="IPR023395">
    <property type="entry name" value="MCP_dom_sf"/>
</dbReference>
<protein>
    <submittedName>
        <fullName evidence="8">Calcium-binding mitochondrial carrier protein SCaMC-1 (Small calcium-binding mitochondrial carrier protein 1) (Solute carrier family 25 member 24)</fullName>
    </submittedName>
</protein>
<organism evidence="8 9">
    <name type="scientific">Durusdinium trenchii</name>
    <dbReference type="NCBI Taxonomy" id="1381693"/>
    <lineage>
        <taxon>Eukaryota</taxon>
        <taxon>Sar</taxon>
        <taxon>Alveolata</taxon>
        <taxon>Dinophyceae</taxon>
        <taxon>Suessiales</taxon>
        <taxon>Symbiodiniaceae</taxon>
        <taxon>Durusdinium</taxon>
    </lineage>
</organism>
<dbReference type="Pfam" id="PF00153">
    <property type="entry name" value="Mito_carr"/>
    <property type="match status" value="3"/>
</dbReference>
<evidence type="ECO:0000256" key="1">
    <source>
        <dbReference type="ARBA" id="ARBA00004141"/>
    </source>
</evidence>
<feature type="repeat" description="Solcar" evidence="6">
    <location>
        <begin position="224"/>
        <end position="311"/>
    </location>
</feature>
<keyword evidence="3 6" id="KW-0812">Transmembrane</keyword>
<name>A0ABP0I8S9_9DINO</name>
<keyword evidence="9" id="KW-1185">Reference proteome</keyword>
<proteinExistence type="inferred from homology"/>
<keyword evidence="2 7" id="KW-0813">Transport</keyword>
<evidence type="ECO:0000256" key="2">
    <source>
        <dbReference type="ARBA" id="ARBA00022448"/>
    </source>
</evidence>
<feature type="repeat" description="Solcar" evidence="6">
    <location>
        <begin position="35"/>
        <end position="124"/>
    </location>
</feature>
<evidence type="ECO:0000256" key="6">
    <source>
        <dbReference type="PROSITE-ProRule" id="PRU00282"/>
    </source>
</evidence>
<dbReference type="Gene3D" id="1.50.40.10">
    <property type="entry name" value="Mitochondrial carrier domain"/>
    <property type="match status" value="1"/>
</dbReference>
<evidence type="ECO:0000256" key="3">
    <source>
        <dbReference type="ARBA" id="ARBA00022692"/>
    </source>
</evidence>
<dbReference type="InterPro" id="IPR018108">
    <property type="entry name" value="MCP_transmembrane"/>
</dbReference>
<accession>A0ABP0I8S9</accession>